<dbReference type="InterPro" id="IPR001091">
    <property type="entry name" value="RM_Methyltransferase"/>
</dbReference>
<dbReference type="RefSeq" id="WP_211465449.1">
    <property type="nucleotide sequence ID" value="NZ_JAGSXH010000013.1"/>
</dbReference>
<evidence type="ECO:0000313" key="7">
    <source>
        <dbReference type="Proteomes" id="UP000677913"/>
    </source>
</evidence>
<dbReference type="GO" id="GO:0003677">
    <property type="term" value="F:DNA binding"/>
    <property type="evidence" value="ECO:0007669"/>
    <property type="project" value="InterPro"/>
</dbReference>
<evidence type="ECO:0000256" key="2">
    <source>
        <dbReference type="ARBA" id="ARBA00022679"/>
    </source>
</evidence>
<dbReference type="Pfam" id="PF01555">
    <property type="entry name" value="N6_N4_Mtase"/>
    <property type="match status" value="1"/>
</dbReference>
<dbReference type="GO" id="GO:0008170">
    <property type="term" value="F:N-methyltransferase activity"/>
    <property type="evidence" value="ECO:0007669"/>
    <property type="project" value="InterPro"/>
</dbReference>
<dbReference type="EC" id="2.1.1.-" evidence="3"/>
<dbReference type="PRINTS" id="PR00508">
    <property type="entry name" value="S21N4MTFRASE"/>
</dbReference>
<dbReference type="AlphaFoldDB" id="A0A8J7WI50"/>
<keyword evidence="1" id="KW-0489">Methyltransferase</keyword>
<dbReference type="InterPro" id="IPR002941">
    <property type="entry name" value="DNA_methylase_N4/N6"/>
</dbReference>
<evidence type="ECO:0000259" key="5">
    <source>
        <dbReference type="Pfam" id="PF01555"/>
    </source>
</evidence>
<dbReference type="SUPFAM" id="SSF53335">
    <property type="entry name" value="S-adenosyl-L-methionine-dependent methyltransferases"/>
    <property type="match status" value="1"/>
</dbReference>
<dbReference type="EMBL" id="JAGSXH010000013">
    <property type="protein sequence ID" value="MBS2962606.1"/>
    <property type="molecule type" value="Genomic_DNA"/>
</dbReference>
<keyword evidence="7" id="KW-1185">Reference proteome</keyword>
<dbReference type="CDD" id="cd02440">
    <property type="entry name" value="AdoMet_MTases"/>
    <property type="match status" value="1"/>
</dbReference>
<evidence type="ECO:0000256" key="4">
    <source>
        <dbReference type="SAM" id="MobiDB-lite"/>
    </source>
</evidence>
<feature type="region of interest" description="Disordered" evidence="4">
    <location>
        <begin position="151"/>
        <end position="181"/>
    </location>
</feature>
<dbReference type="InterPro" id="IPR029063">
    <property type="entry name" value="SAM-dependent_MTases_sf"/>
</dbReference>
<comment type="similarity">
    <text evidence="3">Belongs to the N(4)/N(6)-methyltransferase family.</text>
</comment>
<accession>A0A8J7WI50</accession>
<gene>
    <name evidence="6" type="ORF">KGA66_06075</name>
</gene>
<keyword evidence="2" id="KW-0808">Transferase</keyword>
<dbReference type="Proteomes" id="UP000677913">
    <property type="component" value="Unassembled WGS sequence"/>
</dbReference>
<sequence>MPDPYFDDGQVTLYLGDCREILPRLGIVADLICTDPPYGETSLKWDRWVDGWPTLAATAARSMWCFGSMRMFGEHWDEFTDAKWKLSQETVGADEDGAPIRADLAVIWEKNAGTGLFTDRFRRIHENALHWYRGRRWEEIYHQAQRIPTPPTWSGRGALNGETVRSGGAGKHLGGTKQSTYQDDGTRLMTSVIRAKNLRGLALHPTEKPVDLLRPLIEYACPPGGLVLDLFAGSGAILDAARQTGRRAIGIEADPKYAQRAARRLSQAILTPAGDADA</sequence>
<feature type="domain" description="DNA methylase N-4/N-6" evidence="5">
    <location>
        <begin position="30"/>
        <end position="261"/>
    </location>
</feature>
<reference evidence="6" key="1">
    <citation type="submission" date="2021-04" db="EMBL/GenBank/DDBJ databases">
        <title>Genome based classification of Actinospica acidithermotolerans sp. nov., an actinobacterium isolated from an Indonesian hot spring.</title>
        <authorList>
            <person name="Kusuma A.B."/>
            <person name="Putra K.E."/>
            <person name="Nafisah S."/>
            <person name="Loh J."/>
            <person name="Nouioui I."/>
            <person name="Goodfellow M."/>
        </authorList>
    </citation>
    <scope>NUCLEOTIDE SEQUENCE</scope>
    <source>
        <strain evidence="6">DSM 45618</strain>
    </source>
</reference>
<evidence type="ECO:0000313" key="6">
    <source>
        <dbReference type="EMBL" id="MBS2962606.1"/>
    </source>
</evidence>
<evidence type="ECO:0000256" key="3">
    <source>
        <dbReference type="RuleBase" id="RU362026"/>
    </source>
</evidence>
<proteinExistence type="inferred from homology"/>
<protein>
    <recommendedName>
        <fullName evidence="3">Methyltransferase</fullName>
        <ecNumber evidence="3">2.1.1.-</ecNumber>
    </recommendedName>
</protein>
<comment type="caution">
    <text evidence="6">The sequence shown here is derived from an EMBL/GenBank/DDBJ whole genome shotgun (WGS) entry which is preliminary data.</text>
</comment>
<dbReference type="GO" id="GO:0032259">
    <property type="term" value="P:methylation"/>
    <property type="evidence" value="ECO:0007669"/>
    <property type="project" value="UniProtKB-KW"/>
</dbReference>
<dbReference type="Gene3D" id="3.40.50.150">
    <property type="entry name" value="Vaccinia Virus protein VP39"/>
    <property type="match status" value="1"/>
</dbReference>
<evidence type="ECO:0000256" key="1">
    <source>
        <dbReference type="ARBA" id="ARBA00022603"/>
    </source>
</evidence>
<organism evidence="6 7">
    <name type="scientific">Actinocrinis puniceicyclus</name>
    <dbReference type="NCBI Taxonomy" id="977794"/>
    <lineage>
        <taxon>Bacteria</taxon>
        <taxon>Bacillati</taxon>
        <taxon>Actinomycetota</taxon>
        <taxon>Actinomycetes</taxon>
        <taxon>Catenulisporales</taxon>
        <taxon>Actinospicaceae</taxon>
        <taxon>Actinocrinis</taxon>
    </lineage>
</organism>
<name>A0A8J7WI50_9ACTN</name>